<feature type="compositionally biased region" description="Acidic residues" evidence="2">
    <location>
        <begin position="185"/>
        <end position="198"/>
    </location>
</feature>
<evidence type="ECO:0000313" key="4">
    <source>
        <dbReference type="Proteomes" id="UP000799770"/>
    </source>
</evidence>
<evidence type="ECO:0008006" key="5">
    <source>
        <dbReference type="Google" id="ProtNLM"/>
    </source>
</evidence>
<dbReference type="PANTHER" id="PTHR38166:SF1">
    <property type="entry name" value="C2H2-TYPE DOMAIN-CONTAINING PROTEIN"/>
    <property type="match status" value="1"/>
</dbReference>
<feature type="compositionally biased region" description="Polar residues" evidence="2">
    <location>
        <begin position="1"/>
        <end position="27"/>
    </location>
</feature>
<dbReference type="PANTHER" id="PTHR38166">
    <property type="entry name" value="C2H2-TYPE DOMAIN-CONTAINING PROTEIN-RELATED"/>
    <property type="match status" value="1"/>
</dbReference>
<dbReference type="Proteomes" id="UP000799770">
    <property type="component" value="Unassembled WGS sequence"/>
</dbReference>
<feature type="compositionally biased region" description="Low complexity" evidence="2">
    <location>
        <begin position="255"/>
        <end position="282"/>
    </location>
</feature>
<sequence length="709" mass="80009">MGATTDTPATSITHSNKETQTLQSRLTSLRADKSEFERQATLQDSHARSKTDELSGLSPILRGVEASLQGAREVGVGREQNKDARIRREKQLKKDQDREQLLELEVEIHASKREELLERIEEFDHMIEYVQKELEHLLAGEHKLEVAPDNKPEEVVNDTVFQRVKKEDEGRDSPFEIVPESELHLDEEDVVSDTDDTDVDIKTPDEEADDPLAVNAAPQLQPLISEVIAKIRKTSITDHSEQASPAFVKCPTGHGSDSSRQGSRSSSAVQHTRQSSSTSRQPPQKRPRKASRDNNPDNNSSDEEDDDDRPRKNSAGSYKGAVNGRRLKCPYYQKDPWKHTRGSCRGVGFQDMAKLKDHLKRVHTKPLQCTRCWRDMPSPQDYDDHLRSEIICTVGVQSDEDDRISPQKLSEINFNRRPYAQAASVEAKWRILFRKLFSDVDANNIPSPYDEYGTDQGFDKHLADKIYEELSKDLPPGLGLEHILSSFKEKLPNIILQTKRRSLEKPRRATVVQPSDESNDNTDEHLMPSFPQASFSFQPAPDLEETEVSPLSNPFLSTDTLATYQASIFSAPERPTTTSTGITSFPSSVSLAVPGIQESQARTLKRRPRSMNLSDPYTEPAIEAPLPTYPHQISQTFDFDYTPTLPNEDLFMNLQARPQVTSSERQRAYPALDYATGESSTAYGEIPYVPYSCDIPESFYAPYMQDFDG</sequence>
<keyword evidence="4" id="KW-1185">Reference proteome</keyword>
<reference evidence="3" key="1">
    <citation type="journal article" date="2020" name="Stud. Mycol.">
        <title>101 Dothideomycetes genomes: a test case for predicting lifestyles and emergence of pathogens.</title>
        <authorList>
            <person name="Haridas S."/>
            <person name="Albert R."/>
            <person name="Binder M."/>
            <person name="Bloem J."/>
            <person name="Labutti K."/>
            <person name="Salamov A."/>
            <person name="Andreopoulos B."/>
            <person name="Baker S."/>
            <person name="Barry K."/>
            <person name="Bills G."/>
            <person name="Bluhm B."/>
            <person name="Cannon C."/>
            <person name="Castanera R."/>
            <person name="Culley D."/>
            <person name="Daum C."/>
            <person name="Ezra D."/>
            <person name="Gonzalez J."/>
            <person name="Henrissat B."/>
            <person name="Kuo A."/>
            <person name="Liang C."/>
            <person name="Lipzen A."/>
            <person name="Lutzoni F."/>
            <person name="Magnuson J."/>
            <person name="Mondo S."/>
            <person name="Nolan M."/>
            <person name="Ohm R."/>
            <person name="Pangilinan J."/>
            <person name="Park H.-J."/>
            <person name="Ramirez L."/>
            <person name="Alfaro M."/>
            <person name="Sun H."/>
            <person name="Tritt A."/>
            <person name="Yoshinaga Y."/>
            <person name="Zwiers L.-H."/>
            <person name="Turgeon B."/>
            <person name="Goodwin S."/>
            <person name="Spatafora J."/>
            <person name="Crous P."/>
            <person name="Grigoriev I."/>
        </authorList>
    </citation>
    <scope>NUCLEOTIDE SEQUENCE</scope>
    <source>
        <strain evidence="3">CBS 627.86</strain>
    </source>
</reference>
<feature type="region of interest" description="Disordered" evidence="2">
    <location>
        <begin position="502"/>
        <end position="537"/>
    </location>
</feature>
<feature type="compositionally biased region" description="Basic and acidic residues" evidence="2">
    <location>
        <begin position="164"/>
        <end position="174"/>
    </location>
</feature>
<organism evidence="3 4">
    <name type="scientific">Lophiotrema nucula</name>
    <dbReference type="NCBI Taxonomy" id="690887"/>
    <lineage>
        <taxon>Eukaryota</taxon>
        <taxon>Fungi</taxon>
        <taxon>Dikarya</taxon>
        <taxon>Ascomycota</taxon>
        <taxon>Pezizomycotina</taxon>
        <taxon>Dothideomycetes</taxon>
        <taxon>Pleosporomycetidae</taxon>
        <taxon>Pleosporales</taxon>
        <taxon>Lophiotremataceae</taxon>
        <taxon>Lophiotrema</taxon>
    </lineage>
</organism>
<protein>
    <recommendedName>
        <fullName evidence="5">C2H2-type domain-containing protein</fullName>
    </recommendedName>
</protein>
<evidence type="ECO:0000313" key="3">
    <source>
        <dbReference type="EMBL" id="KAF2112819.1"/>
    </source>
</evidence>
<feature type="coiled-coil region" evidence="1">
    <location>
        <begin position="87"/>
        <end position="133"/>
    </location>
</feature>
<dbReference type="Gene3D" id="3.30.160.60">
    <property type="entry name" value="Classic Zinc Finger"/>
    <property type="match status" value="1"/>
</dbReference>
<evidence type="ECO:0000256" key="2">
    <source>
        <dbReference type="SAM" id="MobiDB-lite"/>
    </source>
</evidence>
<keyword evidence="1" id="KW-0175">Coiled coil</keyword>
<gene>
    <name evidence="3" type="ORF">BDV96DRAFT_648458</name>
</gene>
<name>A0A6A5Z060_9PLEO</name>
<feature type="region of interest" description="Disordered" evidence="2">
    <location>
        <begin position="236"/>
        <end position="321"/>
    </location>
</feature>
<feature type="region of interest" description="Disordered" evidence="2">
    <location>
        <begin position="1"/>
        <end position="58"/>
    </location>
</feature>
<evidence type="ECO:0000256" key="1">
    <source>
        <dbReference type="SAM" id="Coils"/>
    </source>
</evidence>
<feature type="region of interest" description="Disordered" evidence="2">
    <location>
        <begin position="162"/>
        <end position="217"/>
    </location>
</feature>
<accession>A0A6A5Z060</accession>
<dbReference type="EMBL" id="ML977329">
    <property type="protein sequence ID" value="KAF2112819.1"/>
    <property type="molecule type" value="Genomic_DNA"/>
</dbReference>
<dbReference type="OrthoDB" id="3799363at2759"/>
<proteinExistence type="predicted"/>
<dbReference type="AlphaFoldDB" id="A0A6A5Z060"/>